<dbReference type="SUPFAM" id="SSF52540">
    <property type="entry name" value="P-loop containing nucleoside triphosphate hydrolases"/>
    <property type="match status" value="1"/>
</dbReference>
<keyword evidence="2" id="KW-0547">Nucleotide-binding</keyword>
<accession>A0A2P5C4I5</accession>
<feature type="coiled-coil region" evidence="5">
    <location>
        <begin position="33"/>
        <end position="95"/>
    </location>
</feature>
<feature type="domain" description="NB-ARC" evidence="6">
    <location>
        <begin position="161"/>
        <end position="327"/>
    </location>
</feature>
<dbReference type="Gene3D" id="1.10.8.430">
    <property type="entry name" value="Helical domain of apoptotic protease-activating factors"/>
    <property type="match status" value="1"/>
</dbReference>
<keyword evidence="3" id="KW-0611">Plant defense</keyword>
<dbReference type="OrthoDB" id="736010at2759"/>
<sequence length="506" mass="57397">MDSLGGAIVEVGRCTFSFVFSRLSTLRNFNGNIKSLHDEMVKITRLKNDVNEEISIGRMEGWSPTEQTNQWLENVEKLELEVQRVLLEAAQTNATSSVHGNHLCINMCCQYQLSLIARKLCCELKQLINSCSFSKFTYVRKPPIKLVERLQAQPFVGQKAQQRLEQLLQLLDDDRFGKVGIWGMGRVGKTLLAKNLNNKLESVAMREPFDVVIWISTTKDLNLKDVQSQVAKRVNLELDAEESIDRRANRLLEKLLLRKKLLLVFDNVWEKIDLDILGIPHDDGQNNCKILVTTRFLDVCRQMMTDIDVKVDVMEDEEAWDLFAGIAGDVVKLEDVYPLAREVARECCGLPLAIITMAKSMSKKPMVQLWRDALRQLKRSCMQFGSIEVFDSLKLSYYSLPSKILWWCFLYCSLYPENYSIKASELVHCWIAGGLIVGHQTLEEAFDNGIALIEHLKDSCMLEEGDTVGTVKIHGVLRGFAIWISSNEPESGFSCQCSNSLQSNAG</sequence>
<comment type="caution">
    <text evidence="8">The sequence shown here is derived from an EMBL/GenBank/DDBJ whole genome shotgun (WGS) entry which is preliminary data.</text>
</comment>
<dbReference type="FunFam" id="3.40.50.300:FF:001091">
    <property type="entry name" value="Probable disease resistance protein At1g61300"/>
    <property type="match status" value="1"/>
</dbReference>
<organism evidence="8 9">
    <name type="scientific">Trema orientale</name>
    <name type="common">Charcoal tree</name>
    <name type="synonym">Celtis orientalis</name>
    <dbReference type="NCBI Taxonomy" id="63057"/>
    <lineage>
        <taxon>Eukaryota</taxon>
        <taxon>Viridiplantae</taxon>
        <taxon>Streptophyta</taxon>
        <taxon>Embryophyta</taxon>
        <taxon>Tracheophyta</taxon>
        <taxon>Spermatophyta</taxon>
        <taxon>Magnoliopsida</taxon>
        <taxon>eudicotyledons</taxon>
        <taxon>Gunneridae</taxon>
        <taxon>Pentapetalae</taxon>
        <taxon>rosids</taxon>
        <taxon>fabids</taxon>
        <taxon>Rosales</taxon>
        <taxon>Cannabaceae</taxon>
        <taxon>Trema</taxon>
    </lineage>
</organism>
<evidence type="ECO:0000313" key="8">
    <source>
        <dbReference type="EMBL" id="PON55928.1"/>
    </source>
</evidence>
<dbReference type="InterPro" id="IPR042197">
    <property type="entry name" value="Apaf_helical"/>
</dbReference>
<evidence type="ECO:0000259" key="7">
    <source>
        <dbReference type="Pfam" id="PF23559"/>
    </source>
</evidence>
<dbReference type="EMBL" id="JXTC01000414">
    <property type="protein sequence ID" value="PON55928.1"/>
    <property type="molecule type" value="Genomic_DNA"/>
</dbReference>
<evidence type="ECO:0000313" key="9">
    <source>
        <dbReference type="Proteomes" id="UP000237000"/>
    </source>
</evidence>
<dbReference type="GO" id="GO:0005524">
    <property type="term" value="F:ATP binding"/>
    <property type="evidence" value="ECO:0007669"/>
    <property type="project" value="UniProtKB-KW"/>
</dbReference>
<evidence type="ECO:0000256" key="1">
    <source>
        <dbReference type="ARBA" id="ARBA00022737"/>
    </source>
</evidence>
<dbReference type="PANTHER" id="PTHR33463:SF202">
    <property type="entry name" value="NB-ARC DOMAIN-CONTAINING PROTEIN"/>
    <property type="match status" value="1"/>
</dbReference>
<keyword evidence="4" id="KW-0067">ATP-binding</keyword>
<dbReference type="InterPro" id="IPR050905">
    <property type="entry name" value="Plant_NBS-LRR"/>
</dbReference>
<reference evidence="9" key="1">
    <citation type="submission" date="2016-06" db="EMBL/GenBank/DDBJ databases">
        <title>Parallel loss of symbiosis genes in relatives of nitrogen-fixing non-legume Parasponia.</title>
        <authorList>
            <person name="Van Velzen R."/>
            <person name="Holmer R."/>
            <person name="Bu F."/>
            <person name="Rutten L."/>
            <person name="Van Zeijl A."/>
            <person name="Liu W."/>
            <person name="Santuari L."/>
            <person name="Cao Q."/>
            <person name="Sharma T."/>
            <person name="Shen D."/>
            <person name="Roswanjaya Y."/>
            <person name="Wardhani T."/>
            <person name="Kalhor M.S."/>
            <person name="Jansen J."/>
            <person name="Van den Hoogen J."/>
            <person name="Gungor B."/>
            <person name="Hartog M."/>
            <person name="Hontelez J."/>
            <person name="Verver J."/>
            <person name="Yang W.-C."/>
            <person name="Schijlen E."/>
            <person name="Repin R."/>
            <person name="Schilthuizen M."/>
            <person name="Schranz E."/>
            <person name="Heidstra R."/>
            <person name="Miyata K."/>
            <person name="Fedorova E."/>
            <person name="Kohlen W."/>
            <person name="Bisseling T."/>
            <person name="Smit S."/>
            <person name="Geurts R."/>
        </authorList>
    </citation>
    <scope>NUCLEOTIDE SEQUENCE [LARGE SCALE GENOMIC DNA]</scope>
    <source>
        <strain evidence="9">cv. RG33-2</strain>
    </source>
</reference>
<keyword evidence="1" id="KW-0677">Repeat</keyword>
<keyword evidence="9" id="KW-1185">Reference proteome</keyword>
<evidence type="ECO:0000259" key="6">
    <source>
        <dbReference type="Pfam" id="PF00931"/>
    </source>
</evidence>
<evidence type="ECO:0000256" key="3">
    <source>
        <dbReference type="ARBA" id="ARBA00022821"/>
    </source>
</evidence>
<evidence type="ECO:0000256" key="2">
    <source>
        <dbReference type="ARBA" id="ARBA00022741"/>
    </source>
</evidence>
<dbReference type="InterPro" id="IPR027417">
    <property type="entry name" value="P-loop_NTPase"/>
</dbReference>
<dbReference type="Pfam" id="PF00931">
    <property type="entry name" value="NB-ARC"/>
    <property type="match status" value="1"/>
</dbReference>
<dbReference type="InterPro" id="IPR002182">
    <property type="entry name" value="NB-ARC"/>
</dbReference>
<feature type="domain" description="Disease resistance protein winged helix" evidence="7">
    <location>
        <begin position="414"/>
        <end position="478"/>
    </location>
</feature>
<proteinExistence type="predicted"/>
<dbReference type="InParanoid" id="A0A2P5C4I5"/>
<name>A0A2P5C4I5_TREOI</name>
<dbReference type="GO" id="GO:0006952">
    <property type="term" value="P:defense response"/>
    <property type="evidence" value="ECO:0007669"/>
    <property type="project" value="UniProtKB-KW"/>
</dbReference>
<gene>
    <name evidence="8" type="ORF">TorRG33x02_297930</name>
</gene>
<dbReference type="PANTHER" id="PTHR33463">
    <property type="entry name" value="NB-ARC DOMAIN-CONTAINING PROTEIN-RELATED"/>
    <property type="match status" value="1"/>
</dbReference>
<protein>
    <submittedName>
        <fullName evidence="8">NB-ARC domain containing protein</fullName>
    </submittedName>
</protein>
<evidence type="ECO:0000256" key="5">
    <source>
        <dbReference type="SAM" id="Coils"/>
    </source>
</evidence>
<dbReference type="FunFam" id="1.10.10.10:FF:000322">
    <property type="entry name" value="Probable disease resistance protein At1g63360"/>
    <property type="match status" value="1"/>
</dbReference>
<dbReference type="InterPro" id="IPR058922">
    <property type="entry name" value="WHD_DRP"/>
</dbReference>
<evidence type="ECO:0000256" key="4">
    <source>
        <dbReference type="ARBA" id="ARBA00022840"/>
    </source>
</evidence>
<dbReference type="STRING" id="63057.A0A2P5C4I5"/>
<dbReference type="PRINTS" id="PR00364">
    <property type="entry name" value="DISEASERSIST"/>
</dbReference>
<dbReference type="Proteomes" id="UP000237000">
    <property type="component" value="Unassembled WGS sequence"/>
</dbReference>
<dbReference type="GO" id="GO:0043531">
    <property type="term" value="F:ADP binding"/>
    <property type="evidence" value="ECO:0007669"/>
    <property type="project" value="InterPro"/>
</dbReference>
<dbReference type="AlphaFoldDB" id="A0A2P5C4I5"/>
<dbReference type="Gene3D" id="3.40.50.300">
    <property type="entry name" value="P-loop containing nucleotide triphosphate hydrolases"/>
    <property type="match status" value="1"/>
</dbReference>
<keyword evidence="5" id="KW-0175">Coiled coil</keyword>
<dbReference type="Pfam" id="PF23559">
    <property type="entry name" value="WHD_DRP"/>
    <property type="match status" value="1"/>
</dbReference>